<evidence type="ECO:0000256" key="1">
    <source>
        <dbReference type="SAM" id="MobiDB-lite"/>
    </source>
</evidence>
<gene>
    <name evidence="3" type="ORF">OHK93_002726</name>
</gene>
<evidence type="ECO:0000259" key="2">
    <source>
        <dbReference type="Pfam" id="PF20253"/>
    </source>
</evidence>
<dbReference type="PANTHER" id="PTHR40788">
    <property type="entry name" value="CLR5 DOMAIN-CONTAINING PROTEIN-RELATED"/>
    <property type="match status" value="1"/>
</dbReference>
<dbReference type="Proteomes" id="UP001161017">
    <property type="component" value="Unassembled WGS sequence"/>
</dbReference>
<dbReference type="Pfam" id="PF20253">
    <property type="entry name" value="DUF6604"/>
    <property type="match status" value="1"/>
</dbReference>
<protein>
    <recommendedName>
        <fullName evidence="2">DUF6604 domain-containing protein</fullName>
    </recommendedName>
</protein>
<dbReference type="EMBL" id="JAPUFD010000015">
    <property type="protein sequence ID" value="MDI1491517.1"/>
    <property type="molecule type" value="Genomic_DNA"/>
</dbReference>
<dbReference type="InterPro" id="IPR046539">
    <property type="entry name" value="DUF6604"/>
</dbReference>
<feature type="domain" description="DUF6604" evidence="2">
    <location>
        <begin position="24"/>
        <end position="255"/>
    </location>
</feature>
<comment type="caution">
    <text evidence="3">The sequence shown here is derived from an EMBL/GenBank/DDBJ whole genome shotgun (WGS) entry which is preliminary data.</text>
</comment>
<accession>A0AA43QS48</accession>
<feature type="region of interest" description="Disordered" evidence="1">
    <location>
        <begin position="130"/>
        <end position="151"/>
    </location>
</feature>
<dbReference type="PANTHER" id="PTHR40788:SF2">
    <property type="entry name" value="CLR5 DOMAIN-CONTAINING PROTEIN"/>
    <property type="match status" value="1"/>
</dbReference>
<keyword evidence="4" id="KW-1185">Reference proteome</keyword>
<sequence length="1094" mass="124330">MTRVGENARRCGPLHADLYDLYVQYKQDTRAVIRWLISHGTIEQRKSRALSINDLFILSQAACAKKVEMPDTVGFLFRKVIEARQQLSDFFKTSSADGRLDKDTQNHEHFTGSLTVMYNDLCKCCAKPKDKCNQTKRRPSSAQSSRAPGNRFADLQVEETPMVDQHSSSESRICAQRLPNKDNHVAKPDDTTPALMGDSLGEMLELRGAIQEIDGLLAVVSQSWEQAARDEVPLQVATTLTNVASTAFEEIEQRLKVSCNVYDPHELRSKFARLSCLLNEPYSQGTTTNDTSGETVELLSQSWDLLLQCKKEYETHGGVATFSQENPPTSIVFRQNPKSAAEHCDQLQVMLRNIKQHIVPGCLTSSIVSIRSPVYAEVGYLLAHEDPSSNGLRCCFGLQLLLQICRTFFFESRPSRLPSSCRLEALRTAQNALKSIRKVLKSPTMPCRCQGTLAFHLENVQVDLEGFLRARVFDLYFQSPWVSGSHILEIHDILFYYGLRLFSYKTYVGSVLHVYNILRQSTDLAAVPLCDRLIGTFAHALFPGGIPSRNFKTCYIRYLGGRLHFNTHKSKHRSGCHSMAIPAHAASATAGFGKRSDIDDPILKYRKVSLLYHIKTTHRPDFRALRRETMEATRKGTQFRDSWLLPSLYLEDLTQPRNLILFLRSRTRNPPGVFVNADFNSINLGHVTYAIKLSHLAGYTILLTGQNTPETYGRLISWDEDPEAFNIMISGVGILPGEGLITIKIQKRKLEFLLKFAEIILQGVTVDANKLPPRPEDENKQDLMARGNADWPSLTIEILEAPYRVPDRFEVSKFQSFIKARRDHTEDHLWSLREDLSYFQDSILEWSEYRQEKIPTANGRSYPVLKQDLFWERVIGNVIVTAYMELLAWHGLSQEVEKIGVIVGEHASKDFKTGVGLPDDSDFETAIAHFSHYVQHFVRAPQDPTNTMIKVSAKSSSAARQNNLLWLIKRFTMDNQVHLCGMENLCDELEREIRSSKTSSDRVSGRVVSLISDLSLLLLEIQRQIDLRSHKPPMVEYVEEEEKIYEYARKIKLPSQVFDILTKPMNLTPTALPLSKFNYPSQKRRDQAITDKMQ</sequence>
<reference evidence="3" key="1">
    <citation type="journal article" date="2023" name="Genome Biol. Evol.">
        <title>First Whole Genome Sequence and Flow Cytometry Genome Size Data for the Lichen-Forming Fungus Ramalina farinacea (Ascomycota).</title>
        <authorList>
            <person name="Llewellyn T."/>
            <person name="Mian S."/>
            <person name="Hill R."/>
            <person name="Leitch I.J."/>
            <person name="Gaya E."/>
        </authorList>
    </citation>
    <scope>NUCLEOTIDE SEQUENCE</scope>
    <source>
        <strain evidence="3">LIQ254RAFAR</strain>
    </source>
</reference>
<proteinExistence type="predicted"/>
<evidence type="ECO:0000313" key="4">
    <source>
        <dbReference type="Proteomes" id="UP001161017"/>
    </source>
</evidence>
<dbReference type="AlphaFoldDB" id="A0AA43QS48"/>
<organism evidence="3 4">
    <name type="scientific">Ramalina farinacea</name>
    <dbReference type="NCBI Taxonomy" id="258253"/>
    <lineage>
        <taxon>Eukaryota</taxon>
        <taxon>Fungi</taxon>
        <taxon>Dikarya</taxon>
        <taxon>Ascomycota</taxon>
        <taxon>Pezizomycotina</taxon>
        <taxon>Lecanoromycetes</taxon>
        <taxon>OSLEUM clade</taxon>
        <taxon>Lecanoromycetidae</taxon>
        <taxon>Lecanorales</taxon>
        <taxon>Lecanorineae</taxon>
        <taxon>Ramalinaceae</taxon>
        <taxon>Ramalina</taxon>
    </lineage>
</organism>
<name>A0AA43QS48_9LECA</name>
<evidence type="ECO:0000313" key="3">
    <source>
        <dbReference type="EMBL" id="MDI1491517.1"/>
    </source>
</evidence>